<comment type="cofactor">
    <cofactor evidence="1 8">
        <name>Zn(2+)</name>
        <dbReference type="ChEBI" id="CHEBI:29105"/>
    </cofactor>
</comment>
<dbReference type="GO" id="GO:0003939">
    <property type="term" value="F:L-iditol 2-dehydrogenase (NAD+) activity"/>
    <property type="evidence" value="ECO:0007669"/>
    <property type="project" value="TreeGrafter"/>
</dbReference>
<dbReference type="InterPro" id="IPR045306">
    <property type="entry name" value="SDH-like"/>
</dbReference>
<evidence type="ECO:0000313" key="10">
    <source>
        <dbReference type="EMBL" id="KIH88886.1"/>
    </source>
</evidence>
<evidence type="ECO:0000259" key="9">
    <source>
        <dbReference type="SMART" id="SM00829"/>
    </source>
</evidence>
<dbReference type="VEuPathDB" id="FungiDB:SPBR_07144"/>
<evidence type="ECO:0000256" key="7">
    <source>
        <dbReference type="ARBA" id="ARBA00023027"/>
    </source>
</evidence>
<comment type="pathway">
    <text evidence="2">Carbohydrate degradation.</text>
</comment>
<dbReference type="EMBL" id="AWTV01000009">
    <property type="protein sequence ID" value="KIH88886.1"/>
    <property type="molecule type" value="Genomic_DNA"/>
</dbReference>
<dbReference type="CDD" id="cd05285">
    <property type="entry name" value="sorbitol_DH"/>
    <property type="match status" value="1"/>
</dbReference>
<comment type="similarity">
    <text evidence="3 8">Belongs to the zinc-containing alcohol dehydrogenase family.</text>
</comment>
<dbReference type="InterPro" id="IPR020843">
    <property type="entry name" value="ER"/>
</dbReference>
<keyword evidence="7" id="KW-0520">NAD</keyword>
<proteinExistence type="inferred from homology"/>
<dbReference type="SUPFAM" id="SSF51735">
    <property type="entry name" value="NAD(P)-binding Rossmann-fold domains"/>
    <property type="match status" value="1"/>
</dbReference>
<dbReference type="InterPro" id="IPR013154">
    <property type="entry name" value="ADH-like_N"/>
</dbReference>
<dbReference type="PANTHER" id="PTHR43161">
    <property type="entry name" value="SORBITOL DEHYDROGENASE"/>
    <property type="match status" value="1"/>
</dbReference>
<dbReference type="GO" id="GO:0006062">
    <property type="term" value="P:sorbitol catabolic process"/>
    <property type="evidence" value="ECO:0007669"/>
    <property type="project" value="TreeGrafter"/>
</dbReference>
<dbReference type="HOGENOM" id="CLU_026673_11_5_1"/>
<keyword evidence="6" id="KW-0560">Oxidoreductase</keyword>
<dbReference type="OrthoDB" id="5363962at2759"/>
<dbReference type="PANTHER" id="PTHR43161:SF7">
    <property type="entry name" value="SORBITOL DEHYDROGENASE"/>
    <property type="match status" value="1"/>
</dbReference>
<dbReference type="InterPro" id="IPR013149">
    <property type="entry name" value="ADH-like_C"/>
</dbReference>
<evidence type="ECO:0000256" key="8">
    <source>
        <dbReference type="RuleBase" id="RU361277"/>
    </source>
</evidence>
<dbReference type="Gene3D" id="3.40.50.720">
    <property type="entry name" value="NAD(P)-binding Rossmann-like Domain"/>
    <property type="match status" value="2"/>
</dbReference>
<keyword evidence="4 8" id="KW-0479">Metal-binding</keyword>
<dbReference type="RefSeq" id="XP_040616896.1">
    <property type="nucleotide sequence ID" value="XM_040765398.1"/>
</dbReference>
<reference evidence="10 11" key="1">
    <citation type="journal article" date="2014" name="BMC Genomics">
        <title>Comparative genomics of the major fungal agents of human and animal Sporotrichosis: Sporothrix schenckii and Sporothrix brasiliensis.</title>
        <authorList>
            <person name="Teixeira M.M."/>
            <person name="de Almeida L.G."/>
            <person name="Kubitschek-Barreira P."/>
            <person name="Alves F.L."/>
            <person name="Kioshima E.S."/>
            <person name="Abadio A.K."/>
            <person name="Fernandes L."/>
            <person name="Derengowski L.S."/>
            <person name="Ferreira K.S."/>
            <person name="Souza R.C."/>
            <person name="Ruiz J.C."/>
            <person name="de Andrade N.C."/>
            <person name="Paes H.C."/>
            <person name="Nicola A.M."/>
            <person name="Albuquerque P."/>
            <person name="Gerber A.L."/>
            <person name="Martins V.P."/>
            <person name="Peconick L.D."/>
            <person name="Neto A.V."/>
            <person name="Chaucanez C.B."/>
            <person name="Silva P.A."/>
            <person name="Cunha O.L."/>
            <person name="de Oliveira F.F."/>
            <person name="dos Santos T.C."/>
            <person name="Barros A.L."/>
            <person name="Soares M.A."/>
            <person name="de Oliveira L.M."/>
            <person name="Marini M.M."/>
            <person name="Villalobos-Duno H."/>
            <person name="Cunha M.M."/>
            <person name="de Hoog S."/>
            <person name="da Silveira J.F."/>
            <person name="Henrissat B."/>
            <person name="Nino-Vega G.A."/>
            <person name="Cisalpino P.S."/>
            <person name="Mora-Montes H.M."/>
            <person name="Almeida S.R."/>
            <person name="Stajich J.E."/>
            <person name="Lopes-Bezerra L.M."/>
            <person name="Vasconcelos A.T."/>
            <person name="Felipe M.S."/>
        </authorList>
    </citation>
    <scope>NUCLEOTIDE SEQUENCE [LARGE SCALE GENOMIC DNA]</scope>
    <source>
        <strain evidence="10 11">5110</strain>
    </source>
</reference>
<evidence type="ECO:0000313" key="11">
    <source>
        <dbReference type="Proteomes" id="UP000031575"/>
    </source>
</evidence>
<evidence type="ECO:0000256" key="4">
    <source>
        <dbReference type="ARBA" id="ARBA00022723"/>
    </source>
</evidence>
<accession>A0A0C2II59</accession>
<dbReference type="GO" id="GO:0008270">
    <property type="term" value="F:zinc ion binding"/>
    <property type="evidence" value="ECO:0007669"/>
    <property type="project" value="InterPro"/>
</dbReference>
<evidence type="ECO:0000256" key="6">
    <source>
        <dbReference type="ARBA" id="ARBA00023002"/>
    </source>
</evidence>
<feature type="domain" description="Enoyl reductase (ER)" evidence="9">
    <location>
        <begin position="68"/>
        <end position="461"/>
    </location>
</feature>
<organism evidence="10 11">
    <name type="scientific">Sporothrix brasiliensis 5110</name>
    <dbReference type="NCBI Taxonomy" id="1398154"/>
    <lineage>
        <taxon>Eukaryota</taxon>
        <taxon>Fungi</taxon>
        <taxon>Dikarya</taxon>
        <taxon>Ascomycota</taxon>
        <taxon>Pezizomycotina</taxon>
        <taxon>Sordariomycetes</taxon>
        <taxon>Sordariomycetidae</taxon>
        <taxon>Ophiostomatales</taxon>
        <taxon>Ophiostomataceae</taxon>
        <taxon>Sporothrix</taxon>
    </lineage>
</organism>
<name>A0A0C2II59_9PEZI</name>
<evidence type="ECO:0000256" key="5">
    <source>
        <dbReference type="ARBA" id="ARBA00022833"/>
    </source>
</evidence>
<keyword evidence="5 8" id="KW-0862">Zinc</keyword>
<dbReference type="GeneID" id="63680319"/>
<gene>
    <name evidence="10" type="ORF">SPBR_07144</name>
</gene>
<dbReference type="Pfam" id="PF00107">
    <property type="entry name" value="ADH_zinc_N"/>
    <property type="match status" value="1"/>
</dbReference>
<keyword evidence="11" id="KW-1185">Reference proteome</keyword>
<dbReference type="AlphaFoldDB" id="A0A0C2II59"/>
<dbReference type="Pfam" id="PF08240">
    <property type="entry name" value="ADH_N"/>
    <property type="match status" value="1"/>
</dbReference>
<dbReference type="SUPFAM" id="SSF50129">
    <property type="entry name" value="GroES-like"/>
    <property type="match status" value="1"/>
</dbReference>
<evidence type="ECO:0000256" key="2">
    <source>
        <dbReference type="ARBA" id="ARBA00004921"/>
    </source>
</evidence>
<dbReference type="Proteomes" id="UP000031575">
    <property type="component" value="Unassembled WGS sequence"/>
</dbReference>
<dbReference type="Gene3D" id="3.90.180.10">
    <property type="entry name" value="Medium-chain alcohol dehydrogenases, catalytic domain"/>
    <property type="match status" value="2"/>
</dbReference>
<evidence type="ECO:0000256" key="1">
    <source>
        <dbReference type="ARBA" id="ARBA00001947"/>
    </source>
</evidence>
<dbReference type="InterPro" id="IPR002328">
    <property type="entry name" value="ADH_Zn_CS"/>
</dbReference>
<sequence length="470" mass="50380">MVEDAATHYPTYSKASTVNASVLHGPRDLRLIVRLHKIVLNYKELRGASENKNGGFVYAFKVACMGTANIDSFLRQEVRNLEEPGEGELQIAIKATGICGSDVSYYKKFANGDLCACMPLSLGHESSGIVVAIGPRVSGFKTGDRVALEVGVPCGNCTICRRGRYNLCKKMRFRSSAKSVPHYQGTLQERINHPANWCHKLPDHVSFDAAALLEPLSVAIHAVNRANPLPGSTALVTGAGTVGLLTAAVARNSGCSQVTIMDIDAGRVRYALAKGFATHGYVVPRPFHNTSSSSSIFTASSGVSTPAESGTTTPASFLSFSSQLESAKNIAGELQGLTRPPPHLLYEDDDEGFDITFECTGKEVCTHIGLYATKPGGRLVMVGMGTPIQNLPISVAHLREIDILGIFRYANTYATGIRMMCSGMLPSLDDMVTHRFKGLKEAKDAFEIASGTMDDDGNLVLKVVIESSAD</sequence>
<dbReference type="InterPro" id="IPR011032">
    <property type="entry name" value="GroES-like_sf"/>
</dbReference>
<dbReference type="PROSITE" id="PS00059">
    <property type="entry name" value="ADH_ZINC"/>
    <property type="match status" value="1"/>
</dbReference>
<evidence type="ECO:0000256" key="3">
    <source>
        <dbReference type="ARBA" id="ARBA00008072"/>
    </source>
</evidence>
<dbReference type="InterPro" id="IPR036291">
    <property type="entry name" value="NAD(P)-bd_dom_sf"/>
</dbReference>
<comment type="caution">
    <text evidence="10">The sequence shown here is derived from an EMBL/GenBank/DDBJ whole genome shotgun (WGS) entry which is preliminary data.</text>
</comment>
<dbReference type="SMART" id="SM00829">
    <property type="entry name" value="PKS_ER"/>
    <property type="match status" value="1"/>
</dbReference>
<protein>
    <submittedName>
        <fullName evidence="10">L-iditol 2-dehydrogenase</fullName>
    </submittedName>
</protein>